<keyword evidence="3 7" id="KW-0133">Cell shape</keyword>
<dbReference type="GO" id="GO:0009252">
    <property type="term" value="P:peptidoglycan biosynthetic process"/>
    <property type="evidence" value="ECO:0007669"/>
    <property type="project" value="UniProtKB-UniRule"/>
</dbReference>
<name>A0A7T5UI29_9BACT</name>
<gene>
    <name evidence="7 8" type="primary">murI</name>
    <name evidence="8" type="ORF">HYS17_01960</name>
</gene>
<dbReference type="NCBIfam" id="TIGR00067">
    <property type="entry name" value="glut_race"/>
    <property type="match status" value="1"/>
</dbReference>
<evidence type="ECO:0000256" key="3">
    <source>
        <dbReference type="ARBA" id="ARBA00022960"/>
    </source>
</evidence>
<feature type="binding site" evidence="7">
    <location>
        <begin position="51"/>
        <end position="52"/>
    </location>
    <ligand>
        <name>substrate</name>
    </ligand>
</feature>
<dbReference type="GO" id="GO:0008360">
    <property type="term" value="P:regulation of cell shape"/>
    <property type="evidence" value="ECO:0007669"/>
    <property type="project" value="UniProtKB-KW"/>
</dbReference>
<dbReference type="InterPro" id="IPR004391">
    <property type="entry name" value="Glu_race"/>
</dbReference>
<dbReference type="PANTHER" id="PTHR21198:SF2">
    <property type="entry name" value="GLUTAMATE RACEMASE"/>
    <property type="match status" value="1"/>
</dbReference>
<dbReference type="InterPro" id="IPR015942">
    <property type="entry name" value="Asp/Glu/hydantoin_racemase"/>
</dbReference>
<dbReference type="SUPFAM" id="SSF53681">
    <property type="entry name" value="Aspartate/glutamate racemase"/>
    <property type="match status" value="2"/>
</dbReference>
<dbReference type="EC" id="5.1.1.3" evidence="2 7"/>
<dbReference type="FunFam" id="3.40.50.1860:FF:000001">
    <property type="entry name" value="Glutamate racemase"/>
    <property type="match status" value="1"/>
</dbReference>
<sequence length="282" mass="29609">MQSLGSHFSSDPRPIGVFDSGIGGLTVLRALIRAMPGERFIYLGDTARVPYGTKSADTVRAYSLGLAHILMQYDVKMIVIACNTASVHAAGVIAEFVSPVPVISMVPTAAAAAIKTTKNKRILVMGTQSTIRSGAYAETLKMLDPSLQVTSVAAQLLVALAEEGWIGGPIARAAVDRYIGGFFDGDDRPDTIILGCTHFPLLRDVIADVAGPGVALIDCGDAASAGIAGRMSGKPEIKFLVTDAIERFTSAGERFLGIPATNIPAEHIDLTEILNTGLRKAS</sequence>
<evidence type="ECO:0000256" key="6">
    <source>
        <dbReference type="ARBA" id="ARBA00023316"/>
    </source>
</evidence>
<evidence type="ECO:0000313" key="8">
    <source>
        <dbReference type="EMBL" id="QQG36576.1"/>
    </source>
</evidence>
<dbReference type="GO" id="GO:0008881">
    <property type="term" value="F:glutamate racemase activity"/>
    <property type="evidence" value="ECO:0007669"/>
    <property type="project" value="UniProtKB-UniRule"/>
</dbReference>
<dbReference type="EMBL" id="CP066681">
    <property type="protein sequence ID" value="QQG36576.1"/>
    <property type="molecule type" value="Genomic_DNA"/>
</dbReference>
<comment type="similarity">
    <text evidence="7">Belongs to the aspartate/glutamate racemases family.</text>
</comment>
<proteinExistence type="inferred from homology"/>
<protein>
    <recommendedName>
        <fullName evidence="2 7">Glutamate racemase</fullName>
        <ecNumber evidence="2 7">5.1.1.3</ecNumber>
    </recommendedName>
</protein>
<keyword evidence="4 7" id="KW-0573">Peptidoglycan synthesis</keyword>
<evidence type="ECO:0000313" key="9">
    <source>
        <dbReference type="Proteomes" id="UP000595362"/>
    </source>
</evidence>
<organism evidence="8 9">
    <name type="scientific">Micavibrio aeruginosavorus</name>
    <dbReference type="NCBI Taxonomy" id="349221"/>
    <lineage>
        <taxon>Bacteria</taxon>
        <taxon>Pseudomonadati</taxon>
        <taxon>Bdellovibrionota</taxon>
        <taxon>Bdellovibrionia</taxon>
        <taxon>Bdellovibrionales</taxon>
        <taxon>Pseudobdellovibrionaceae</taxon>
        <taxon>Micavibrio</taxon>
    </lineage>
</organism>
<dbReference type="PROSITE" id="PS00924">
    <property type="entry name" value="ASP_GLU_RACEMASE_2"/>
    <property type="match status" value="1"/>
</dbReference>
<dbReference type="PROSITE" id="PS00923">
    <property type="entry name" value="ASP_GLU_RACEMASE_1"/>
    <property type="match status" value="1"/>
</dbReference>
<dbReference type="Pfam" id="PF01177">
    <property type="entry name" value="Asp_Glu_race"/>
    <property type="match status" value="1"/>
</dbReference>
<keyword evidence="5 7" id="KW-0413">Isomerase</keyword>
<feature type="active site" description="Proton donor/acceptor" evidence="7">
    <location>
        <position position="82"/>
    </location>
</feature>
<comment type="function">
    <text evidence="7">Provides the (R)-glutamate required for cell wall biosynthesis.</text>
</comment>
<dbReference type="Proteomes" id="UP000595362">
    <property type="component" value="Chromosome"/>
</dbReference>
<reference evidence="8 9" key="1">
    <citation type="submission" date="2020-07" db="EMBL/GenBank/DDBJ databases">
        <title>Huge and variable diversity of episymbiotic CPR bacteria and DPANN archaea in groundwater ecosystems.</title>
        <authorList>
            <person name="He C.Y."/>
            <person name="Keren R."/>
            <person name="Whittaker M."/>
            <person name="Farag I.F."/>
            <person name="Doudna J."/>
            <person name="Cate J.H.D."/>
            <person name="Banfield J.F."/>
        </authorList>
    </citation>
    <scope>NUCLEOTIDE SEQUENCE [LARGE SCALE GENOMIC DNA]</scope>
    <source>
        <strain evidence="8">NC_groundwater_70_Ag_B-0.1um_54_66</strain>
    </source>
</reference>
<evidence type="ECO:0000256" key="5">
    <source>
        <dbReference type="ARBA" id="ARBA00023235"/>
    </source>
</evidence>
<dbReference type="InterPro" id="IPR001920">
    <property type="entry name" value="Asp/Glu_race"/>
</dbReference>
<dbReference type="UniPathway" id="UPA00219"/>
<dbReference type="PANTHER" id="PTHR21198">
    <property type="entry name" value="GLUTAMATE RACEMASE"/>
    <property type="match status" value="1"/>
</dbReference>
<feature type="binding site" evidence="7">
    <location>
        <begin position="19"/>
        <end position="20"/>
    </location>
    <ligand>
        <name>substrate</name>
    </ligand>
</feature>
<evidence type="ECO:0000256" key="2">
    <source>
        <dbReference type="ARBA" id="ARBA00013090"/>
    </source>
</evidence>
<comment type="catalytic activity">
    <reaction evidence="1 7">
        <text>L-glutamate = D-glutamate</text>
        <dbReference type="Rhea" id="RHEA:12813"/>
        <dbReference type="ChEBI" id="CHEBI:29985"/>
        <dbReference type="ChEBI" id="CHEBI:29986"/>
        <dbReference type="EC" id="5.1.1.3"/>
    </reaction>
</comment>
<dbReference type="GO" id="GO:0071555">
    <property type="term" value="P:cell wall organization"/>
    <property type="evidence" value="ECO:0007669"/>
    <property type="project" value="UniProtKB-KW"/>
</dbReference>
<dbReference type="HAMAP" id="MF_00258">
    <property type="entry name" value="Glu_racemase"/>
    <property type="match status" value="1"/>
</dbReference>
<dbReference type="InterPro" id="IPR033134">
    <property type="entry name" value="Asp/Glu_racemase_AS_2"/>
</dbReference>
<evidence type="ECO:0000256" key="1">
    <source>
        <dbReference type="ARBA" id="ARBA00001602"/>
    </source>
</evidence>
<dbReference type="InterPro" id="IPR018187">
    <property type="entry name" value="Asp/Glu_racemase_AS_1"/>
</dbReference>
<evidence type="ECO:0000256" key="7">
    <source>
        <dbReference type="HAMAP-Rule" id="MF_00258"/>
    </source>
</evidence>
<comment type="pathway">
    <text evidence="7">Cell wall biogenesis; peptidoglycan biosynthesis.</text>
</comment>
<dbReference type="AlphaFoldDB" id="A0A7T5UI29"/>
<keyword evidence="6 7" id="KW-0961">Cell wall biogenesis/degradation</keyword>
<feature type="binding site" evidence="7">
    <location>
        <begin position="197"/>
        <end position="198"/>
    </location>
    <ligand>
        <name>substrate</name>
    </ligand>
</feature>
<dbReference type="Gene3D" id="3.40.50.1860">
    <property type="match status" value="2"/>
</dbReference>
<feature type="binding site" evidence="7">
    <location>
        <begin position="83"/>
        <end position="84"/>
    </location>
    <ligand>
        <name>substrate</name>
    </ligand>
</feature>
<feature type="active site" description="Proton donor/acceptor" evidence="7">
    <location>
        <position position="196"/>
    </location>
</feature>
<accession>A0A7T5UI29</accession>
<evidence type="ECO:0000256" key="4">
    <source>
        <dbReference type="ARBA" id="ARBA00022984"/>
    </source>
</evidence>